<feature type="transmembrane region" description="Helical" evidence="22">
    <location>
        <begin position="333"/>
        <end position="352"/>
    </location>
</feature>
<comment type="subcellular location">
    <subcellularLocation>
        <location evidence="3">Endoplasmic reticulum</location>
    </subcellularLocation>
    <subcellularLocation>
        <location evidence="2">Mitochondrion membrane</location>
        <topology evidence="2">Multi-pass membrane protein</topology>
    </subcellularLocation>
    <subcellularLocation>
        <location evidence="1">Nucleus</location>
    </subcellularLocation>
</comment>
<dbReference type="InterPro" id="IPR002524">
    <property type="entry name" value="Cation_efflux"/>
</dbReference>
<evidence type="ECO:0000256" key="22">
    <source>
        <dbReference type="SAM" id="Phobius"/>
    </source>
</evidence>
<accession>A0A674P2T3</accession>
<dbReference type="Gene3D" id="1.20.1510.10">
    <property type="entry name" value="Cation efflux protein transmembrane domain"/>
    <property type="match status" value="1"/>
</dbReference>
<keyword evidence="11 22" id="KW-1133">Transmembrane helix</keyword>
<keyword evidence="13" id="KW-0406">Ion transport</keyword>
<evidence type="ECO:0000256" key="4">
    <source>
        <dbReference type="ARBA" id="ARBA00008873"/>
    </source>
</evidence>
<dbReference type="Pfam" id="PF01545">
    <property type="entry name" value="Cation_efflux"/>
    <property type="match status" value="1"/>
</dbReference>
<evidence type="ECO:0000256" key="14">
    <source>
        <dbReference type="ARBA" id="ARBA00023128"/>
    </source>
</evidence>
<dbReference type="InterPro" id="IPR058533">
    <property type="entry name" value="Cation_efflux_TM"/>
</dbReference>
<evidence type="ECO:0000256" key="17">
    <source>
        <dbReference type="ARBA" id="ARBA00023242"/>
    </source>
</evidence>
<organism evidence="24 25">
    <name type="scientific">Takifugu rubripes</name>
    <name type="common">Japanese pufferfish</name>
    <name type="synonym">Fugu rubripes</name>
    <dbReference type="NCBI Taxonomy" id="31033"/>
    <lineage>
        <taxon>Eukaryota</taxon>
        <taxon>Metazoa</taxon>
        <taxon>Chordata</taxon>
        <taxon>Craniata</taxon>
        <taxon>Vertebrata</taxon>
        <taxon>Euteleostomi</taxon>
        <taxon>Actinopterygii</taxon>
        <taxon>Neopterygii</taxon>
        <taxon>Teleostei</taxon>
        <taxon>Neoteleostei</taxon>
        <taxon>Acanthomorphata</taxon>
        <taxon>Eupercaria</taxon>
        <taxon>Tetraodontiformes</taxon>
        <taxon>Tetradontoidea</taxon>
        <taxon>Tetraodontidae</taxon>
        <taxon>Takifugu</taxon>
    </lineage>
</organism>
<keyword evidence="5" id="KW-0813">Transport</keyword>
<keyword evidence="25" id="KW-1185">Reference proteome</keyword>
<comment type="similarity">
    <text evidence="4">Belongs to the cation diffusion facilitator (CDF) transporter (TC 2.A.4) family. SLC30A subfamily.</text>
</comment>
<dbReference type="SUPFAM" id="SSF46955">
    <property type="entry name" value="Putative DNA-binding domain"/>
    <property type="match status" value="1"/>
</dbReference>
<proteinExistence type="inferred from homology"/>
<dbReference type="GO" id="GO:0031966">
    <property type="term" value="C:mitochondrial membrane"/>
    <property type="evidence" value="ECO:0007669"/>
    <property type="project" value="UniProtKB-SubCell"/>
</dbReference>
<dbReference type="AlphaFoldDB" id="A0A674P2T3"/>
<keyword evidence="6" id="KW-0050">Antiport</keyword>
<dbReference type="PANTHER" id="PTHR13414:SF9">
    <property type="entry name" value="PROTON-COUPLED ZINC ANTIPORTER SLC30A9, MITOCHONDRIAL"/>
    <property type="match status" value="1"/>
</dbReference>
<keyword evidence="7 22" id="KW-0812">Transmembrane</keyword>
<evidence type="ECO:0000256" key="9">
    <source>
        <dbReference type="ARBA" id="ARBA00022833"/>
    </source>
</evidence>
<feature type="transmembrane region" description="Helical" evidence="22">
    <location>
        <begin position="302"/>
        <end position="327"/>
    </location>
</feature>
<keyword evidence="10" id="KW-0864">Zinc transport</keyword>
<gene>
    <name evidence="24" type="primary">slc30a9</name>
</gene>
<evidence type="ECO:0000256" key="20">
    <source>
        <dbReference type="ARBA" id="ARBA00034922"/>
    </source>
</evidence>
<dbReference type="GO" id="GO:0006882">
    <property type="term" value="P:intracellular zinc ion homeostasis"/>
    <property type="evidence" value="ECO:0007669"/>
    <property type="project" value="TreeGrafter"/>
</dbReference>
<evidence type="ECO:0000256" key="1">
    <source>
        <dbReference type="ARBA" id="ARBA00004123"/>
    </source>
</evidence>
<dbReference type="PANTHER" id="PTHR13414">
    <property type="entry name" value="HUEL-CATION TRANSPORTER"/>
    <property type="match status" value="1"/>
</dbReference>
<evidence type="ECO:0000256" key="8">
    <source>
        <dbReference type="ARBA" id="ARBA00022824"/>
    </source>
</evidence>
<evidence type="ECO:0000256" key="5">
    <source>
        <dbReference type="ARBA" id="ARBA00022448"/>
    </source>
</evidence>
<evidence type="ECO:0000256" key="13">
    <source>
        <dbReference type="ARBA" id="ARBA00023065"/>
    </source>
</evidence>
<dbReference type="GeneTree" id="ENSGT00390000008346"/>
<dbReference type="GO" id="GO:0015297">
    <property type="term" value="F:antiporter activity"/>
    <property type="evidence" value="ECO:0007669"/>
    <property type="project" value="UniProtKB-KW"/>
</dbReference>
<evidence type="ECO:0000256" key="6">
    <source>
        <dbReference type="ARBA" id="ARBA00022449"/>
    </source>
</evidence>
<feature type="domain" description="Cation efflux protein transmembrane" evidence="23">
    <location>
        <begin position="153"/>
        <end position="359"/>
    </location>
</feature>
<dbReference type="Proteomes" id="UP000005226">
    <property type="component" value="Chromosome 14"/>
</dbReference>
<evidence type="ECO:0000256" key="3">
    <source>
        <dbReference type="ARBA" id="ARBA00004240"/>
    </source>
</evidence>
<sequence>MLGRVQYYSTFGNDKDGLSKSSSNDAPSAEKILSAAGKAAFSPVRAVLKKRDYGAKYTQNNFITAVRAMNEFCLKPSDLEQLRRIRRRSPHDDTEAFTVFLRSDVEAKAIDVWGSQEALTRERNLRKEMEKEYQENIFRNQQLGFPCDSSHFLFRNGLNFFFKLLAWVYTGSASMFSEAIHSLADTCNQGLLALGISQSVRNPDPGHPYGFSNMRYIASLISGVGIFMMGAGLSWYHGIMGLLHPQPMESLLWAYCILAGSLVSEGATLLVAVNEIKKSARQHGISFYEYVMQSRDPSTNVVLLEDAAAVLGVIMAAGCMGLTSLTGNPYYDSLGSLGVGTLLGTVSAFLIYTNTEALLGRSIQAERVQKLTEFLENDPAVRAIHDVKATDLGLSKVRFKAEVDFDGRVVTRSYLEKQDIDQILTEIQQVKTPEELENFMLKHGENIIDTLGAEVDRLEKGLKQRNPELRHVDLEIL</sequence>
<evidence type="ECO:0000313" key="24">
    <source>
        <dbReference type="Ensembl" id="ENSTRUP00000079982.1"/>
    </source>
</evidence>
<dbReference type="Gene3D" id="3.90.530.10">
    <property type="entry name" value="XPA C-terminal domain"/>
    <property type="match status" value="1"/>
</dbReference>
<evidence type="ECO:0000313" key="25">
    <source>
        <dbReference type="Proteomes" id="UP000005226"/>
    </source>
</evidence>
<dbReference type="CDD" id="cd21078">
    <property type="entry name" value="NTD_ZNT9"/>
    <property type="match status" value="1"/>
</dbReference>
<evidence type="ECO:0000256" key="12">
    <source>
        <dbReference type="ARBA" id="ARBA00023015"/>
    </source>
</evidence>
<dbReference type="InterPro" id="IPR037129">
    <property type="entry name" value="XPA_sf"/>
</dbReference>
<reference evidence="24" key="3">
    <citation type="submission" date="2025-09" db="UniProtKB">
        <authorList>
            <consortium name="Ensembl"/>
        </authorList>
    </citation>
    <scope>IDENTIFICATION</scope>
</reference>
<reference evidence="24" key="2">
    <citation type="submission" date="2025-08" db="UniProtKB">
        <authorList>
            <consortium name="Ensembl"/>
        </authorList>
    </citation>
    <scope>IDENTIFICATION</scope>
</reference>
<comment type="catalytic activity">
    <reaction evidence="21">
        <text>Zn(2+)(in) + 2 H(+)(out) = Zn(2+)(out) + 2 H(+)(in)</text>
        <dbReference type="Rhea" id="RHEA:72627"/>
        <dbReference type="ChEBI" id="CHEBI:15378"/>
        <dbReference type="ChEBI" id="CHEBI:29105"/>
    </reaction>
</comment>
<dbReference type="InterPro" id="IPR040177">
    <property type="entry name" value="SLC30A9"/>
</dbReference>
<reference evidence="24 25" key="1">
    <citation type="journal article" date="2011" name="Genome Biol. Evol.">
        <title>Integration of the genetic map and genome assembly of fugu facilitates insights into distinct features of genome evolution in teleosts and mammals.</title>
        <authorList>
            <person name="Kai W."/>
            <person name="Kikuchi K."/>
            <person name="Tohari S."/>
            <person name="Chew A.K."/>
            <person name="Tay A."/>
            <person name="Fujiwara A."/>
            <person name="Hosoya S."/>
            <person name="Suetake H."/>
            <person name="Naruse K."/>
            <person name="Brenner S."/>
            <person name="Suzuki Y."/>
            <person name="Venkatesh B."/>
        </authorList>
    </citation>
    <scope>NUCLEOTIDE SEQUENCE [LARGE SCALE GENOMIC DNA]</scope>
</reference>
<keyword evidence="15 22" id="KW-0472">Membrane</keyword>
<evidence type="ECO:0000256" key="11">
    <source>
        <dbReference type="ARBA" id="ARBA00022989"/>
    </source>
</evidence>
<evidence type="ECO:0000256" key="2">
    <source>
        <dbReference type="ARBA" id="ARBA00004225"/>
    </source>
</evidence>
<dbReference type="GO" id="GO:0005783">
    <property type="term" value="C:endoplasmic reticulum"/>
    <property type="evidence" value="ECO:0007669"/>
    <property type="project" value="UniProtKB-SubCell"/>
</dbReference>
<evidence type="ECO:0000256" key="10">
    <source>
        <dbReference type="ARBA" id="ARBA00022906"/>
    </source>
</evidence>
<dbReference type="GO" id="GO:0006829">
    <property type="term" value="P:zinc ion transport"/>
    <property type="evidence" value="ECO:0007669"/>
    <property type="project" value="UniProtKB-KW"/>
</dbReference>
<feature type="transmembrane region" description="Helical" evidence="22">
    <location>
        <begin position="251"/>
        <end position="273"/>
    </location>
</feature>
<name>A0A674P2T3_TAKRU</name>
<evidence type="ECO:0000256" key="19">
    <source>
        <dbReference type="ARBA" id="ARBA00034845"/>
    </source>
</evidence>
<keyword evidence="14" id="KW-0496">Mitochondrion</keyword>
<evidence type="ECO:0000256" key="18">
    <source>
        <dbReference type="ARBA" id="ARBA00033405"/>
    </source>
</evidence>
<dbReference type="NCBIfam" id="TIGR01297">
    <property type="entry name" value="CDF"/>
    <property type="match status" value="1"/>
</dbReference>
<dbReference type="FunFam" id="1.20.1510.10:FF:000004">
    <property type="entry name" value="zinc transporter 9 isoform X1"/>
    <property type="match status" value="1"/>
</dbReference>
<feature type="transmembrane region" description="Helical" evidence="22">
    <location>
        <begin position="216"/>
        <end position="239"/>
    </location>
</feature>
<keyword evidence="8" id="KW-0256">Endoplasmic reticulum</keyword>
<evidence type="ECO:0000256" key="16">
    <source>
        <dbReference type="ARBA" id="ARBA00023163"/>
    </source>
</evidence>
<dbReference type="SUPFAM" id="SSF161111">
    <property type="entry name" value="Cation efflux protein transmembrane domain-like"/>
    <property type="match status" value="1"/>
</dbReference>
<evidence type="ECO:0000259" key="23">
    <source>
        <dbReference type="Pfam" id="PF01545"/>
    </source>
</evidence>
<evidence type="ECO:0000256" key="21">
    <source>
        <dbReference type="ARBA" id="ARBA00048349"/>
    </source>
</evidence>
<dbReference type="Ensembl" id="ENSTRUT00000064393.1">
    <property type="protein sequence ID" value="ENSTRUP00000079982.1"/>
    <property type="gene ID" value="ENSTRUG00000014154.3"/>
</dbReference>
<keyword evidence="16" id="KW-0804">Transcription</keyword>
<evidence type="ECO:0000256" key="15">
    <source>
        <dbReference type="ARBA" id="ARBA00023136"/>
    </source>
</evidence>
<evidence type="ECO:0000256" key="7">
    <source>
        <dbReference type="ARBA" id="ARBA00022692"/>
    </source>
</evidence>
<keyword evidence="9" id="KW-0862">Zinc</keyword>
<dbReference type="GO" id="GO:0008324">
    <property type="term" value="F:monoatomic cation transmembrane transporter activity"/>
    <property type="evidence" value="ECO:0007669"/>
    <property type="project" value="InterPro"/>
</dbReference>
<keyword evidence="17" id="KW-0539">Nucleus</keyword>
<keyword evidence="12" id="KW-0805">Transcription regulation</keyword>
<dbReference type="InterPro" id="IPR027469">
    <property type="entry name" value="Cation_efflux_TMD_sf"/>
</dbReference>
<dbReference type="FunFam" id="3.90.530.10:FF:000002">
    <property type="entry name" value="zinc transporter 9 isoform X1"/>
    <property type="match status" value="1"/>
</dbReference>
<dbReference type="InterPro" id="IPR009061">
    <property type="entry name" value="DNA-bd_dom_put_sf"/>
</dbReference>
<protein>
    <recommendedName>
        <fullName evidence="19">Proton-coupled zinc antiporter SLC30A9, mitochondrial</fullName>
    </recommendedName>
    <alternativeName>
        <fullName evidence="18">Solute carrier family 30 member 9</fullName>
    </alternativeName>
    <alternativeName>
        <fullName evidence="20">Zinc transporter 9</fullName>
    </alternativeName>
</protein>
<dbReference type="GO" id="GO:0005634">
    <property type="term" value="C:nucleus"/>
    <property type="evidence" value="ECO:0007669"/>
    <property type="project" value="UniProtKB-SubCell"/>
</dbReference>